<feature type="transmembrane region" description="Helical" evidence="8">
    <location>
        <begin position="255"/>
        <end position="274"/>
    </location>
</feature>
<dbReference type="AlphaFoldDB" id="A0A6J5ZWI4"/>
<keyword evidence="6 8" id="KW-1133">Transmembrane helix</keyword>
<evidence type="ECO:0000256" key="8">
    <source>
        <dbReference type="SAM" id="Phobius"/>
    </source>
</evidence>
<dbReference type="GO" id="GO:0022857">
    <property type="term" value="F:transmembrane transporter activity"/>
    <property type="evidence" value="ECO:0007669"/>
    <property type="project" value="InterPro"/>
</dbReference>
<evidence type="ECO:0000256" key="7">
    <source>
        <dbReference type="ARBA" id="ARBA00023136"/>
    </source>
</evidence>
<evidence type="ECO:0000256" key="6">
    <source>
        <dbReference type="ARBA" id="ARBA00022989"/>
    </source>
</evidence>
<feature type="transmembrane region" description="Helical" evidence="8">
    <location>
        <begin position="21"/>
        <end position="40"/>
    </location>
</feature>
<dbReference type="PANTHER" id="PTHR32196:SF21">
    <property type="entry name" value="ABC TRANSPORTER PERMEASE PROTEIN YPHD-RELATED"/>
    <property type="match status" value="1"/>
</dbReference>
<keyword evidence="2" id="KW-0813">Transport</keyword>
<feature type="transmembrane region" description="Helical" evidence="8">
    <location>
        <begin position="217"/>
        <end position="243"/>
    </location>
</feature>
<dbReference type="CDD" id="cd06579">
    <property type="entry name" value="TM_PBP1_transp_AraH_like"/>
    <property type="match status" value="1"/>
</dbReference>
<reference evidence="9" key="1">
    <citation type="submission" date="2020-05" db="EMBL/GenBank/DDBJ databases">
        <authorList>
            <person name="Chiriac C."/>
            <person name="Salcher M."/>
            <person name="Ghai R."/>
            <person name="Kavagutti S V."/>
        </authorList>
    </citation>
    <scope>NUCLEOTIDE SEQUENCE</scope>
</reference>
<name>A0A6J5ZWI4_9ZZZZ</name>
<feature type="transmembrane region" description="Helical" evidence="8">
    <location>
        <begin position="281"/>
        <end position="300"/>
    </location>
</feature>
<organism evidence="9">
    <name type="scientific">freshwater metagenome</name>
    <dbReference type="NCBI Taxonomy" id="449393"/>
    <lineage>
        <taxon>unclassified sequences</taxon>
        <taxon>metagenomes</taxon>
        <taxon>ecological metagenomes</taxon>
    </lineage>
</organism>
<feature type="transmembrane region" description="Helical" evidence="8">
    <location>
        <begin position="135"/>
        <end position="154"/>
    </location>
</feature>
<evidence type="ECO:0000313" key="9">
    <source>
        <dbReference type="EMBL" id="CAB4346475.1"/>
    </source>
</evidence>
<feature type="transmembrane region" description="Helical" evidence="8">
    <location>
        <begin position="174"/>
        <end position="196"/>
    </location>
</feature>
<feature type="transmembrane region" description="Helical" evidence="8">
    <location>
        <begin position="106"/>
        <end position="128"/>
    </location>
</feature>
<gene>
    <name evidence="9" type="ORF">UFOPK3522_01378</name>
</gene>
<dbReference type="Pfam" id="PF02653">
    <property type="entry name" value="BPD_transp_2"/>
    <property type="match status" value="1"/>
</dbReference>
<evidence type="ECO:0000256" key="5">
    <source>
        <dbReference type="ARBA" id="ARBA00022692"/>
    </source>
</evidence>
<dbReference type="EMBL" id="CAESAO010000148">
    <property type="protein sequence ID" value="CAB4346475.1"/>
    <property type="molecule type" value="Genomic_DNA"/>
</dbReference>
<proteinExistence type="predicted"/>
<comment type="subcellular location">
    <subcellularLocation>
        <location evidence="1">Cell membrane</location>
        <topology evidence="1">Multi-pass membrane protein</topology>
    </subcellularLocation>
</comment>
<evidence type="ECO:0000256" key="4">
    <source>
        <dbReference type="ARBA" id="ARBA00022519"/>
    </source>
</evidence>
<feature type="transmembrane region" description="Helical" evidence="8">
    <location>
        <begin position="81"/>
        <end position="100"/>
    </location>
</feature>
<dbReference type="GO" id="GO:0005886">
    <property type="term" value="C:plasma membrane"/>
    <property type="evidence" value="ECO:0007669"/>
    <property type="project" value="UniProtKB-SubCell"/>
</dbReference>
<keyword evidence="5 8" id="KW-0812">Transmembrane</keyword>
<keyword evidence="3" id="KW-1003">Cell membrane</keyword>
<keyword evidence="4" id="KW-0997">Cell inner membrane</keyword>
<dbReference type="PANTHER" id="PTHR32196">
    <property type="entry name" value="ABC TRANSPORTER PERMEASE PROTEIN YPHD-RELATED-RELATED"/>
    <property type="match status" value="1"/>
</dbReference>
<feature type="transmembrane region" description="Helical" evidence="8">
    <location>
        <begin position="306"/>
        <end position="326"/>
    </location>
</feature>
<evidence type="ECO:0000256" key="2">
    <source>
        <dbReference type="ARBA" id="ARBA00022448"/>
    </source>
</evidence>
<dbReference type="InterPro" id="IPR001851">
    <property type="entry name" value="ABC_transp_permease"/>
</dbReference>
<evidence type="ECO:0000256" key="3">
    <source>
        <dbReference type="ARBA" id="ARBA00022475"/>
    </source>
</evidence>
<sequence length="332" mass="33693">MPADGAALTGSREKSKGRMSAAIEAYTLLFLALLVAVLFSELPATSGVFPTAANFQAIAGGQAVLIVATLAVLIPLICDEFDLSVGANLGLASVVSASVMAAGLPLIVAVIAGLVSGGVVGVVNGLLVTRVGVNAVIVTLGVSVIIHGIVQYKTGGKSITEGLPDSWLSVGSESIFGIPVILLIALVIAAIVYYLLTYTPYGRQLYMMGANRQAAKLVGLRTNWLLFSCFVVGGLLAGFAGVLQVARAGAAAPSVGETFTLPAFAAAFLSAAAIKPGRYNVWGSVVAISFLAVINGGLNIAGASVYIADFVNGTALIAGVALAVFLRRRRGA</sequence>
<evidence type="ECO:0000256" key="1">
    <source>
        <dbReference type="ARBA" id="ARBA00004651"/>
    </source>
</evidence>
<feature type="transmembrane region" description="Helical" evidence="8">
    <location>
        <begin position="52"/>
        <end position="74"/>
    </location>
</feature>
<accession>A0A6J5ZWI4</accession>
<keyword evidence="7 8" id="KW-0472">Membrane</keyword>
<protein>
    <submittedName>
        <fullName evidence="9">Unannotated protein</fullName>
    </submittedName>
</protein>